<comment type="caution">
    <text evidence="1">The sequence shown here is derived from an EMBL/GenBank/DDBJ whole genome shotgun (WGS) entry which is preliminary data.</text>
</comment>
<proteinExistence type="predicted"/>
<name>A0AAP0LDD2_9MAGN</name>
<reference evidence="1 2" key="1">
    <citation type="submission" date="2024-01" db="EMBL/GenBank/DDBJ databases">
        <title>Genome assemblies of Stephania.</title>
        <authorList>
            <person name="Yang L."/>
        </authorList>
    </citation>
    <scope>NUCLEOTIDE SEQUENCE [LARGE SCALE GENOMIC DNA]</scope>
    <source>
        <strain evidence="1">YNDBR</strain>
        <tissue evidence="1">Leaf</tissue>
    </source>
</reference>
<accession>A0AAP0LDD2</accession>
<protein>
    <submittedName>
        <fullName evidence="1">Uncharacterized protein</fullName>
    </submittedName>
</protein>
<sequence>MIERDESVRQSGERQAAVFIRGDEKCVKWGDFWYYANLRCSHGRSVQVLFPTDTHDLDPLLLYCSLLLEKIGIHIGEIDLEGITDDILNLSVNEAHHLQHAQIQLKIEALKYLKVLKGLARFENDDQNWSSSSTKPDAPRRPPLALADDLSGILDAYYGGGGGGGGGGAVLLNHFFLADCFFNKSPSLSLGESK</sequence>
<dbReference type="Proteomes" id="UP001420932">
    <property type="component" value="Unassembled WGS sequence"/>
</dbReference>
<dbReference type="EMBL" id="JBBNAF010000001">
    <property type="protein sequence ID" value="KAK9169048.1"/>
    <property type="molecule type" value="Genomic_DNA"/>
</dbReference>
<gene>
    <name evidence="1" type="ORF">Syun_001188</name>
</gene>
<evidence type="ECO:0000313" key="2">
    <source>
        <dbReference type="Proteomes" id="UP001420932"/>
    </source>
</evidence>
<keyword evidence="2" id="KW-1185">Reference proteome</keyword>
<organism evidence="1 2">
    <name type="scientific">Stephania yunnanensis</name>
    <dbReference type="NCBI Taxonomy" id="152371"/>
    <lineage>
        <taxon>Eukaryota</taxon>
        <taxon>Viridiplantae</taxon>
        <taxon>Streptophyta</taxon>
        <taxon>Embryophyta</taxon>
        <taxon>Tracheophyta</taxon>
        <taxon>Spermatophyta</taxon>
        <taxon>Magnoliopsida</taxon>
        <taxon>Ranunculales</taxon>
        <taxon>Menispermaceae</taxon>
        <taxon>Menispermoideae</taxon>
        <taxon>Cissampelideae</taxon>
        <taxon>Stephania</taxon>
    </lineage>
</organism>
<evidence type="ECO:0000313" key="1">
    <source>
        <dbReference type="EMBL" id="KAK9169048.1"/>
    </source>
</evidence>
<dbReference type="AlphaFoldDB" id="A0AAP0LDD2"/>